<keyword evidence="2" id="KW-1185">Reference proteome</keyword>
<evidence type="ECO:0000313" key="2">
    <source>
        <dbReference type="Proteomes" id="UP000606494"/>
    </source>
</evidence>
<organism evidence="1 2">
    <name type="scientific">Sphingobacterium arenae</name>
    <dbReference type="NCBI Taxonomy" id="1280598"/>
    <lineage>
        <taxon>Bacteria</taxon>
        <taxon>Pseudomonadati</taxon>
        <taxon>Bacteroidota</taxon>
        <taxon>Sphingobacteriia</taxon>
        <taxon>Sphingobacteriales</taxon>
        <taxon>Sphingobacteriaceae</taxon>
        <taxon>Sphingobacterium</taxon>
    </lineage>
</organism>
<evidence type="ECO:0000313" key="1">
    <source>
        <dbReference type="EMBL" id="MBD1426469.1"/>
    </source>
</evidence>
<dbReference type="RefSeq" id="WP_190309624.1">
    <property type="nucleotide sequence ID" value="NZ_JACNYK010000003.1"/>
</dbReference>
<comment type="caution">
    <text evidence="1">The sequence shown here is derived from an EMBL/GenBank/DDBJ whole genome shotgun (WGS) entry which is preliminary data.</text>
</comment>
<dbReference type="Proteomes" id="UP000606494">
    <property type="component" value="Unassembled WGS sequence"/>
</dbReference>
<accession>A0ABR7Y582</accession>
<gene>
    <name evidence="1" type="ORF">H8B17_12825</name>
</gene>
<reference evidence="1 2" key="1">
    <citation type="submission" date="2020-08" db="EMBL/GenBank/DDBJ databases">
        <title>Sphingobacterium sp. DN00404 isolated from aquaculture water.</title>
        <authorList>
            <person name="Zhang M."/>
        </authorList>
    </citation>
    <scope>NUCLEOTIDE SEQUENCE [LARGE SCALE GENOMIC DNA]</scope>
    <source>
        <strain evidence="1 2">KCTC 32294</strain>
    </source>
</reference>
<proteinExistence type="predicted"/>
<protein>
    <submittedName>
        <fullName evidence="1">Uncharacterized protein</fullName>
    </submittedName>
</protein>
<sequence>MDTNDDGNGVSNPDGSIASADGSVLSLGRRVTSSSVEIVSLPYLMKLPAIFFASAYGMIIPLPKANVLSYAEITSMHKSLFSAGKEITWKYGKLVPEDGSIISTHGILASPYGDMNKKPIFIVPVYAEVRSLYKRTASLPGASFKSCAAKTSTYSKTKRNFIKTSCADKASYNGLGYSLTTTATRILNPPL</sequence>
<dbReference type="EMBL" id="JACNYK010000003">
    <property type="protein sequence ID" value="MBD1426469.1"/>
    <property type="molecule type" value="Genomic_DNA"/>
</dbReference>
<name>A0ABR7Y582_9SPHI</name>